<name>A0A0L0HCA6_SPIPD</name>
<dbReference type="EMBL" id="KQ257459">
    <property type="protein sequence ID" value="KNC98822.1"/>
    <property type="molecule type" value="Genomic_DNA"/>
</dbReference>
<reference evidence="3 4" key="1">
    <citation type="submission" date="2009-08" db="EMBL/GenBank/DDBJ databases">
        <title>The Genome Sequence of Spizellomyces punctatus strain DAOM BR117.</title>
        <authorList>
            <consortium name="The Broad Institute Genome Sequencing Platform"/>
            <person name="Russ C."/>
            <person name="Cuomo C."/>
            <person name="Shea T."/>
            <person name="Young S.K."/>
            <person name="Zeng Q."/>
            <person name="Koehrsen M."/>
            <person name="Haas B."/>
            <person name="Borodovsky M."/>
            <person name="Guigo R."/>
            <person name="Alvarado L."/>
            <person name="Berlin A."/>
            <person name="Bochicchio J."/>
            <person name="Borenstein D."/>
            <person name="Chapman S."/>
            <person name="Chen Z."/>
            <person name="Engels R."/>
            <person name="Freedman E."/>
            <person name="Gellesch M."/>
            <person name="Goldberg J."/>
            <person name="Griggs A."/>
            <person name="Gujja S."/>
            <person name="Heiman D."/>
            <person name="Hepburn T."/>
            <person name="Howarth C."/>
            <person name="Jen D."/>
            <person name="Larson L."/>
            <person name="Lewis B."/>
            <person name="Mehta T."/>
            <person name="Park D."/>
            <person name="Pearson M."/>
            <person name="Roberts A."/>
            <person name="Saif S."/>
            <person name="Shenoy N."/>
            <person name="Sisk P."/>
            <person name="Stolte C."/>
            <person name="Sykes S."/>
            <person name="Thomson T."/>
            <person name="Walk T."/>
            <person name="White J."/>
            <person name="Yandava C."/>
            <person name="Burger G."/>
            <person name="Gray M.W."/>
            <person name="Holland P.W.H."/>
            <person name="King N."/>
            <person name="Lang F.B.F."/>
            <person name="Roger A.J."/>
            <person name="Ruiz-Trillo I."/>
            <person name="Lander E."/>
            <person name="Nusbaum C."/>
        </authorList>
    </citation>
    <scope>NUCLEOTIDE SEQUENCE [LARGE SCALE GENOMIC DNA]</scope>
    <source>
        <strain evidence="3 4">DAOM BR117</strain>
    </source>
</reference>
<dbReference type="GeneID" id="27689151"/>
<organism evidence="3 4">
    <name type="scientific">Spizellomyces punctatus (strain DAOM BR117)</name>
    <dbReference type="NCBI Taxonomy" id="645134"/>
    <lineage>
        <taxon>Eukaryota</taxon>
        <taxon>Fungi</taxon>
        <taxon>Fungi incertae sedis</taxon>
        <taxon>Chytridiomycota</taxon>
        <taxon>Chytridiomycota incertae sedis</taxon>
        <taxon>Chytridiomycetes</taxon>
        <taxon>Spizellomycetales</taxon>
        <taxon>Spizellomycetaceae</taxon>
        <taxon>Spizellomyces</taxon>
    </lineage>
</organism>
<evidence type="ECO:0000313" key="3">
    <source>
        <dbReference type="EMBL" id="KNC98822.1"/>
    </source>
</evidence>
<dbReference type="AlphaFoldDB" id="A0A0L0HCA6"/>
<dbReference type="InParanoid" id="A0A0L0HCA6"/>
<keyword evidence="2" id="KW-0812">Transmembrane</keyword>
<evidence type="ECO:0000256" key="1">
    <source>
        <dbReference type="SAM" id="MobiDB-lite"/>
    </source>
</evidence>
<protein>
    <submittedName>
        <fullName evidence="3">Uncharacterized protein</fullName>
    </submittedName>
</protein>
<evidence type="ECO:0000313" key="4">
    <source>
        <dbReference type="Proteomes" id="UP000053201"/>
    </source>
</evidence>
<keyword evidence="4" id="KW-1185">Reference proteome</keyword>
<evidence type="ECO:0000256" key="2">
    <source>
        <dbReference type="SAM" id="Phobius"/>
    </source>
</evidence>
<keyword evidence="2" id="KW-1133">Transmembrane helix</keyword>
<gene>
    <name evidence="3" type="ORF">SPPG_05799</name>
</gene>
<feature type="region of interest" description="Disordered" evidence="1">
    <location>
        <begin position="25"/>
        <end position="52"/>
    </location>
</feature>
<sequence>MPLLARSTRISLPLLTRLPIRRLATPADLTGKTGPRQSTTPPIPPDQEKPLVDETWVYSKERDPMANMSEEEKEAIRKHIRQESARMFSISYGIIGGGMLIAGLAVWYNLSPGERRR</sequence>
<feature type="transmembrane region" description="Helical" evidence="2">
    <location>
        <begin position="87"/>
        <end position="108"/>
    </location>
</feature>
<dbReference type="Proteomes" id="UP000053201">
    <property type="component" value="Unassembled WGS sequence"/>
</dbReference>
<accession>A0A0L0HCA6</accession>
<proteinExistence type="predicted"/>
<dbReference type="VEuPathDB" id="FungiDB:SPPG_05799"/>
<keyword evidence="2" id="KW-0472">Membrane</keyword>
<dbReference type="OrthoDB" id="2158948at2759"/>
<dbReference type="RefSeq" id="XP_016606862.1">
    <property type="nucleotide sequence ID" value="XM_016754008.1"/>
</dbReference>